<organism evidence="4 5">
    <name type="scientific">Halobellus limi</name>
    <dbReference type="NCBI Taxonomy" id="699433"/>
    <lineage>
        <taxon>Archaea</taxon>
        <taxon>Methanobacteriati</taxon>
        <taxon>Methanobacteriota</taxon>
        <taxon>Stenosarchaea group</taxon>
        <taxon>Halobacteria</taxon>
        <taxon>Halobacteriales</taxon>
        <taxon>Haloferacaceae</taxon>
        <taxon>Halobellus</taxon>
    </lineage>
</organism>
<protein>
    <submittedName>
        <fullName evidence="4">Uncharacterized protein</fullName>
    </submittedName>
</protein>
<dbReference type="Proteomes" id="UP000236740">
    <property type="component" value="Unassembled WGS sequence"/>
</dbReference>
<reference evidence="4 5" key="1">
    <citation type="submission" date="2016-10" db="EMBL/GenBank/DDBJ databases">
        <authorList>
            <person name="de Groot N.N."/>
        </authorList>
    </citation>
    <scope>NUCLEOTIDE SEQUENCE [LARGE SCALE GENOMIC DNA]</scope>
    <source>
        <strain evidence="4 5">CGMCC 1.10331</strain>
    </source>
</reference>
<dbReference type="InterPro" id="IPR058674">
    <property type="entry name" value="DUF8054_N"/>
</dbReference>
<dbReference type="EMBL" id="FNVN01000001">
    <property type="protein sequence ID" value="SEG05717.1"/>
    <property type="molecule type" value="Genomic_DNA"/>
</dbReference>
<evidence type="ECO:0000259" key="3">
    <source>
        <dbReference type="Pfam" id="PF26238"/>
    </source>
</evidence>
<dbReference type="RefSeq" id="WP_235010739.1">
    <property type="nucleotide sequence ID" value="NZ_CP031311.1"/>
</dbReference>
<feature type="domain" description="DUF8054" evidence="1">
    <location>
        <begin position="3"/>
        <end position="80"/>
    </location>
</feature>
<dbReference type="Pfam" id="PF26236">
    <property type="entry name" value="DUF8054_N"/>
    <property type="match status" value="1"/>
</dbReference>
<dbReference type="Pfam" id="PF26238">
    <property type="entry name" value="DUF8054_M"/>
    <property type="match status" value="1"/>
</dbReference>
<dbReference type="InterPro" id="IPR058775">
    <property type="entry name" value="DUF8054_M"/>
</dbReference>
<dbReference type="GeneID" id="39856515"/>
<evidence type="ECO:0000313" key="5">
    <source>
        <dbReference type="Proteomes" id="UP000236740"/>
    </source>
</evidence>
<feature type="domain" description="DUF8054" evidence="3">
    <location>
        <begin position="93"/>
        <end position="209"/>
    </location>
</feature>
<dbReference type="Pfam" id="PF26237">
    <property type="entry name" value="DUF8054_C"/>
    <property type="match status" value="1"/>
</dbReference>
<sequence length="262" mass="27390">MIRIRRPEYTGDNRCLPCTAVNLALAAVLTGGVALVSPPVAAAVAVGSLASIYVRGYLVPGTPELTKRYLPERVLAWFGKGAAPVSPPEADFDVVSFLDRAGVVVDDGDDVALAPAFERRFEAAAFDLDTETAVTAAAADLLAVDPDRVSFVAGGASWRVLVDGSILGQWESRAAFVADLAAHRALSARTDEWASVPDAARGRTLAAVRACLETCPVCAGGIRLGTETVSSCCREYEVVAATCADCDARLFETDARTVAAAE</sequence>
<accession>A0A1H5X323</accession>
<gene>
    <name evidence="4" type="ORF">SAMN04488133_1469</name>
</gene>
<name>A0A1H5X323_9EURY</name>
<evidence type="ECO:0000259" key="2">
    <source>
        <dbReference type="Pfam" id="PF26237"/>
    </source>
</evidence>
<dbReference type="AlphaFoldDB" id="A0A1H5X323"/>
<keyword evidence="5" id="KW-1185">Reference proteome</keyword>
<proteinExistence type="predicted"/>
<dbReference type="InterPro" id="IPR058675">
    <property type="entry name" value="DUF8054_C"/>
</dbReference>
<feature type="domain" description="DUF8054" evidence="2">
    <location>
        <begin position="213"/>
        <end position="252"/>
    </location>
</feature>
<evidence type="ECO:0000259" key="1">
    <source>
        <dbReference type="Pfam" id="PF26236"/>
    </source>
</evidence>
<evidence type="ECO:0000313" key="4">
    <source>
        <dbReference type="EMBL" id="SEG05717.1"/>
    </source>
</evidence>